<evidence type="ECO:0000313" key="2">
    <source>
        <dbReference type="Proteomes" id="UP001149303"/>
    </source>
</evidence>
<sequence length="136" mass="15716">MKTIWLNLPVKNMKKSKVFFKTIGFEENPMHKNAEYIGSFFIGENNFVLMLFPEKEFKGFTKNEVSNTQKGTEMLINVDAQSREEVDKMAMTVSKAGGVIFSEPSESQGWMYGFGFTDLDGHRWSMLYMDMEKIPQ</sequence>
<keyword evidence="1" id="KW-0560">Oxidoreductase</keyword>
<dbReference type="RefSeq" id="WP_274639313.1">
    <property type="nucleotide sequence ID" value="NZ_JAIWJY010000002.1"/>
</dbReference>
<dbReference type="EMBL" id="JAIWJY010000002">
    <property type="protein sequence ID" value="MDE1205991.1"/>
    <property type="molecule type" value="Genomic_DNA"/>
</dbReference>
<reference evidence="1" key="1">
    <citation type="submission" date="2021-09" db="EMBL/GenBank/DDBJ databases">
        <authorList>
            <person name="Smyrli M."/>
        </authorList>
    </citation>
    <scope>NUCLEOTIDE SEQUENCE</scope>
    <source>
        <strain evidence="1">LAR25</strain>
    </source>
</reference>
<dbReference type="Proteomes" id="UP001149303">
    <property type="component" value="Unassembled WGS sequence"/>
</dbReference>
<keyword evidence="2" id="KW-1185">Reference proteome</keyword>
<dbReference type="GO" id="GO:0051213">
    <property type="term" value="F:dioxygenase activity"/>
    <property type="evidence" value="ECO:0007669"/>
    <property type="project" value="UniProtKB-KW"/>
</dbReference>
<gene>
    <name evidence="1" type="ORF">LCI24_04200</name>
</gene>
<name>A0A9X4IP71_9FLAO</name>
<dbReference type="SUPFAM" id="SSF54593">
    <property type="entry name" value="Glyoxalase/Bleomycin resistance protein/Dihydroxybiphenyl dioxygenase"/>
    <property type="match status" value="1"/>
</dbReference>
<comment type="caution">
    <text evidence="1">The sequence shown here is derived from an EMBL/GenBank/DDBJ whole genome shotgun (WGS) entry which is preliminary data.</text>
</comment>
<dbReference type="PANTHER" id="PTHR36503">
    <property type="entry name" value="BLR2520 PROTEIN"/>
    <property type="match status" value="1"/>
</dbReference>
<dbReference type="InterPro" id="IPR029068">
    <property type="entry name" value="Glyas_Bleomycin-R_OHBP_Dase"/>
</dbReference>
<organism evidence="1 2">
    <name type="scientific">Tenacibaculum larymnensis</name>
    <dbReference type="NCBI Taxonomy" id="2878201"/>
    <lineage>
        <taxon>Bacteria</taxon>
        <taxon>Pseudomonadati</taxon>
        <taxon>Bacteroidota</taxon>
        <taxon>Flavobacteriia</taxon>
        <taxon>Flavobacteriales</taxon>
        <taxon>Flavobacteriaceae</taxon>
        <taxon>Tenacibaculum</taxon>
    </lineage>
</organism>
<dbReference type="AlphaFoldDB" id="A0A9X4IP71"/>
<dbReference type="Gene3D" id="3.10.180.10">
    <property type="entry name" value="2,3-Dihydroxybiphenyl 1,2-Dioxygenase, domain 1"/>
    <property type="match status" value="1"/>
</dbReference>
<evidence type="ECO:0000313" key="1">
    <source>
        <dbReference type="EMBL" id="MDE1205991.1"/>
    </source>
</evidence>
<proteinExistence type="predicted"/>
<accession>A0A9X4IP71</accession>
<protein>
    <submittedName>
        <fullName evidence="1">Extradiol dioxygenase</fullName>
    </submittedName>
</protein>
<keyword evidence="1" id="KW-0223">Dioxygenase</keyword>
<dbReference type="PANTHER" id="PTHR36503:SF2">
    <property type="entry name" value="BLR2408 PROTEIN"/>
    <property type="match status" value="1"/>
</dbReference>